<organism evidence="2 3">
    <name type="scientific">Tenacibaculum jejuense</name>
    <dbReference type="NCBI Taxonomy" id="584609"/>
    <lineage>
        <taxon>Bacteria</taxon>
        <taxon>Pseudomonadati</taxon>
        <taxon>Bacteroidota</taxon>
        <taxon>Flavobacteriia</taxon>
        <taxon>Flavobacteriales</taxon>
        <taxon>Flavobacteriaceae</taxon>
        <taxon>Tenacibaculum</taxon>
    </lineage>
</organism>
<gene>
    <name evidence="2" type="ORF">TJEJU_3093</name>
</gene>
<feature type="transmembrane region" description="Helical" evidence="1">
    <location>
        <begin position="20"/>
        <end position="43"/>
    </location>
</feature>
<dbReference type="KEGG" id="tje:TJEJU_3093"/>
<protein>
    <submittedName>
        <fullName evidence="2">Uncharacterized protein</fullName>
    </submittedName>
</protein>
<keyword evidence="1" id="KW-0812">Transmembrane</keyword>
<evidence type="ECO:0000313" key="3">
    <source>
        <dbReference type="Proteomes" id="UP000215214"/>
    </source>
</evidence>
<accession>A0A238UC49</accession>
<name>A0A238UC49_9FLAO</name>
<dbReference type="EMBL" id="LT899436">
    <property type="protein sequence ID" value="SNR16749.1"/>
    <property type="molecule type" value="Genomic_DNA"/>
</dbReference>
<keyword evidence="3" id="KW-1185">Reference proteome</keyword>
<dbReference type="AlphaFoldDB" id="A0A238UC49"/>
<keyword evidence="1" id="KW-1133">Transmembrane helix</keyword>
<feature type="transmembrane region" description="Helical" evidence="1">
    <location>
        <begin position="50"/>
        <end position="67"/>
    </location>
</feature>
<proteinExistence type="predicted"/>
<keyword evidence="1" id="KW-0472">Membrane</keyword>
<sequence length="122" mass="14718">MDKIFKWIYELLKWLAKITGFSYNEINVIVYYIIIPSLFLYLLSRIVKNYTIILSFLVFIFTTLLFIKNFKLFSDHLFKKSVNFLNWFQIIGLNYIQASVIICVFIPFLIILILLLYRKKQV</sequence>
<dbReference type="Proteomes" id="UP000215214">
    <property type="component" value="Chromosome TJEJU"/>
</dbReference>
<feature type="transmembrane region" description="Helical" evidence="1">
    <location>
        <begin position="87"/>
        <end position="117"/>
    </location>
</feature>
<evidence type="ECO:0000313" key="2">
    <source>
        <dbReference type="EMBL" id="SNR16749.1"/>
    </source>
</evidence>
<evidence type="ECO:0000256" key="1">
    <source>
        <dbReference type="SAM" id="Phobius"/>
    </source>
</evidence>
<reference evidence="2 3" key="1">
    <citation type="submission" date="2017-07" db="EMBL/GenBank/DDBJ databases">
        <authorList>
            <person name="Sun Z.S."/>
            <person name="Albrecht U."/>
            <person name="Echele G."/>
            <person name="Lee C.C."/>
        </authorList>
    </citation>
    <scope>NUCLEOTIDE SEQUENCE [LARGE SCALE GENOMIC DNA]</scope>
    <source>
        <strain evidence="3">type strain: KCTC 22618</strain>
    </source>
</reference>